<dbReference type="Proteomes" id="UP001165101">
    <property type="component" value="Unassembled WGS sequence"/>
</dbReference>
<accession>A0ACB5UC14</accession>
<gene>
    <name evidence="1" type="ORF">Cboi01_000674300</name>
</gene>
<proteinExistence type="predicted"/>
<dbReference type="EMBL" id="BSXV01009350">
    <property type="protein sequence ID" value="GMF07110.1"/>
    <property type="molecule type" value="Genomic_DNA"/>
</dbReference>
<protein>
    <submittedName>
        <fullName evidence="1">Unnamed protein product</fullName>
    </submittedName>
</protein>
<evidence type="ECO:0000313" key="2">
    <source>
        <dbReference type="Proteomes" id="UP001165101"/>
    </source>
</evidence>
<reference evidence="1" key="1">
    <citation type="submission" date="2023-04" db="EMBL/GenBank/DDBJ databases">
        <title>Candida boidinii NBRC 1967.</title>
        <authorList>
            <person name="Ichikawa N."/>
            <person name="Sato H."/>
            <person name="Tonouchi N."/>
        </authorList>
    </citation>
    <scope>NUCLEOTIDE SEQUENCE</scope>
    <source>
        <strain evidence="1">NBRC 1967</strain>
    </source>
</reference>
<keyword evidence="2" id="KW-1185">Reference proteome</keyword>
<name>A0ACB5UC14_CANBO</name>
<evidence type="ECO:0000313" key="1">
    <source>
        <dbReference type="EMBL" id="GMF07110.1"/>
    </source>
</evidence>
<comment type="caution">
    <text evidence="1">The sequence shown here is derived from an EMBL/GenBank/DDBJ whole genome shotgun (WGS) entry which is preliminary data.</text>
</comment>
<organism evidence="1 2">
    <name type="scientific">Candida boidinii</name>
    <name type="common">Yeast</name>
    <dbReference type="NCBI Taxonomy" id="5477"/>
    <lineage>
        <taxon>Eukaryota</taxon>
        <taxon>Fungi</taxon>
        <taxon>Dikarya</taxon>
        <taxon>Ascomycota</taxon>
        <taxon>Saccharomycotina</taxon>
        <taxon>Pichiomycetes</taxon>
        <taxon>Pichiales</taxon>
        <taxon>Pichiaceae</taxon>
        <taxon>Ogataea</taxon>
        <taxon>Ogataea/Candida clade</taxon>
    </lineage>
</organism>
<sequence>MRQNPIADSTNLSVVNGDSTILNESTIIDFNNTTTLPQQQQQQQQQQHNHHQIDVLPKQETPVKTNNNNSNKTNVRLQSIHSAY</sequence>